<evidence type="ECO:0000313" key="1">
    <source>
        <dbReference type="EMBL" id="MEN3238137.1"/>
    </source>
</evidence>
<accession>A0ABV0A485</accession>
<name>A0ABV0A485_9HYPH</name>
<evidence type="ECO:0008006" key="3">
    <source>
        <dbReference type="Google" id="ProtNLM"/>
    </source>
</evidence>
<organism evidence="1 2">
    <name type="scientific">Methylobacterium ajmalii</name>
    <dbReference type="NCBI Taxonomy" id="2738439"/>
    <lineage>
        <taxon>Bacteria</taxon>
        <taxon>Pseudomonadati</taxon>
        <taxon>Pseudomonadota</taxon>
        <taxon>Alphaproteobacteria</taxon>
        <taxon>Hyphomicrobiales</taxon>
        <taxon>Methylobacteriaceae</taxon>
        <taxon>Methylobacterium</taxon>
    </lineage>
</organism>
<dbReference type="Proteomes" id="UP001407347">
    <property type="component" value="Unassembled WGS sequence"/>
</dbReference>
<gene>
    <name evidence="1" type="ORF">PUR29_32285</name>
</gene>
<proteinExistence type="predicted"/>
<dbReference type="RefSeq" id="WP_292510757.1">
    <property type="nucleotide sequence ID" value="NZ_JAQYXP010000004.1"/>
</dbReference>
<keyword evidence="2" id="KW-1185">Reference proteome</keyword>
<dbReference type="EMBL" id="JAQYXP010000004">
    <property type="protein sequence ID" value="MEN3238137.1"/>
    <property type="molecule type" value="Genomic_DNA"/>
</dbReference>
<protein>
    <recommendedName>
        <fullName evidence="3">Ketopantoate reductase C-terminal domain-containing protein</fullName>
    </recommendedName>
</protein>
<evidence type="ECO:0000313" key="2">
    <source>
        <dbReference type="Proteomes" id="UP001407347"/>
    </source>
</evidence>
<sequence length="218" mass="24493">MSNNEERRRKFPPTIPLGRERCCRGETHCRSPALARRDVIYTITTYSIYNHAADNHEDKASGMGRETKDLPGISRMSINHRRMAQRIEYHLGTQSLQKPISYEVLHDLVERALIIEMVAAVRSRNGKPLGPISDIRHHMPQSIRDKNGLSVTANDILRHANVPIDTARLASNMLSLMTDEEGMLRPGPDVLSEALKRGMVIEMSLGTEVNANAAPTRH</sequence>
<comment type="caution">
    <text evidence="1">The sequence shown here is derived from an EMBL/GenBank/DDBJ whole genome shotgun (WGS) entry which is preliminary data.</text>
</comment>
<reference evidence="1 2" key="1">
    <citation type="journal article" date="2023" name="PLoS ONE">
        <title>Complete genome assembly of Hawai'i environmental nontuberculous mycobacteria reveals unexpected co-isolation with methylobacteria.</title>
        <authorList>
            <person name="Hendrix J."/>
            <person name="Epperson L.E."/>
            <person name="Tong E.I."/>
            <person name="Chan Y.L."/>
            <person name="Hasan N.A."/>
            <person name="Dawrs S.N."/>
            <person name="Norton G.J."/>
            <person name="Virdi R."/>
            <person name="Crooks J.L."/>
            <person name="Chan E.D."/>
            <person name="Honda J.R."/>
            <person name="Strong M."/>
        </authorList>
    </citation>
    <scope>NUCLEOTIDE SEQUENCE [LARGE SCALE GENOMIC DNA]</scope>
    <source>
        <strain evidence="1 2">NJH_HI04-1</strain>
    </source>
</reference>